<feature type="compositionally biased region" description="Polar residues" evidence="1">
    <location>
        <begin position="18"/>
        <end position="28"/>
    </location>
</feature>
<evidence type="ECO:0000313" key="2">
    <source>
        <dbReference type="EMBL" id="BFO21554.1"/>
    </source>
</evidence>
<reference evidence="2" key="2">
    <citation type="submission" date="2024-07" db="EMBL/GenBank/DDBJ databases">
        <title>Streptomyces haneummycinica sp. nov., a new antibiotic-producing actinobacterium isolated from marine sediment.</title>
        <authorList>
            <person name="Uemura M."/>
            <person name="Hamada M."/>
            <person name="Hirano S."/>
            <person name="Kobayashi K."/>
            <person name="Ohshiro T."/>
            <person name="Kobayashi T."/>
            <person name="Terahara T."/>
        </authorList>
    </citation>
    <scope>NUCLEOTIDE SEQUENCE</scope>
    <source>
        <strain evidence="2">KM77-8</strain>
    </source>
</reference>
<gene>
    <name evidence="2" type="ORF">SHKM778_79420</name>
</gene>
<dbReference type="EMBL" id="AP035768">
    <property type="protein sequence ID" value="BFO21554.1"/>
    <property type="molecule type" value="Genomic_DNA"/>
</dbReference>
<sequence length="77" mass="8247">MSRTFSTSRTQREVIQAQGHSGSNQKSTGVAGVVSDMSLLKREVCLREQPGRSSPFPAAPRQGRMAGSILFLPADDA</sequence>
<dbReference type="AlphaFoldDB" id="A0AAT9HW00"/>
<accession>A0AAT9HW00</accession>
<feature type="region of interest" description="Disordered" evidence="1">
    <location>
        <begin position="1"/>
        <end position="30"/>
    </location>
</feature>
<evidence type="ECO:0000256" key="1">
    <source>
        <dbReference type="SAM" id="MobiDB-lite"/>
    </source>
</evidence>
<name>A0AAT9HW00_9ACTN</name>
<proteinExistence type="predicted"/>
<organism evidence="2">
    <name type="scientific">Streptomyces haneummycinicus</name>
    <dbReference type="NCBI Taxonomy" id="3074435"/>
    <lineage>
        <taxon>Bacteria</taxon>
        <taxon>Bacillati</taxon>
        <taxon>Actinomycetota</taxon>
        <taxon>Actinomycetes</taxon>
        <taxon>Kitasatosporales</taxon>
        <taxon>Streptomycetaceae</taxon>
        <taxon>Streptomyces</taxon>
    </lineage>
</organism>
<reference evidence="2" key="1">
    <citation type="submission" date="2024-06" db="EMBL/GenBank/DDBJ databases">
        <authorList>
            <consortium name="consrtm"/>
            <person name="Uemura M."/>
            <person name="Terahara T."/>
        </authorList>
    </citation>
    <scope>NUCLEOTIDE SEQUENCE</scope>
    <source>
        <strain evidence="2">KM77-8</strain>
    </source>
</reference>
<protein>
    <submittedName>
        <fullName evidence="2">Uncharacterized protein</fullName>
    </submittedName>
</protein>